<evidence type="ECO:0000313" key="2">
    <source>
        <dbReference type="Proteomes" id="UP000693970"/>
    </source>
</evidence>
<dbReference type="EMBL" id="JAGRRH010000023">
    <property type="protein sequence ID" value="KAG7344588.1"/>
    <property type="molecule type" value="Genomic_DNA"/>
</dbReference>
<dbReference type="AlphaFoldDB" id="A0A9K3KJ05"/>
<comment type="caution">
    <text evidence="1">The sequence shown here is derived from an EMBL/GenBank/DDBJ whole genome shotgun (WGS) entry which is preliminary data.</text>
</comment>
<evidence type="ECO:0000313" key="1">
    <source>
        <dbReference type="EMBL" id="KAG7344588.1"/>
    </source>
</evidence>
<proteinExistence type="predicted"/>
<protein>
    <submittedName>
        <fullName evidence="1">Uncharacterized protein</fullName>
    </submittedName>
</protein>
<dbReference type="Proteomes" id="UP000693970">
    <property type="component" value="Unassembled WGS sequence"/>
</dbReference>
<gene>
    <name evidence="1" type="ORF">IV203_022596</name>
</gene>
<name>A0A9K3KJ05_9STRA</name>
<accession>A0A9K3KJ05</accession>
<reference evidence="1" key="2">
    <citation type="submission" date="2021-04" db="EMBL/GenBank/DDBJ databases">
        <authorList>
            <person name="Podell S."/>
        </authorList>
    </citation>
    <scope>NUCLEOTIDE SEQUENCE</scope>
    <source>
        <strain evidence="1">Hildebrandi</strain>
    </source>
</reference>
<reference evidence="1" key="1">
    <citation type="journal article" date="2021" name="Sci. Rep.">
        <title>Diploid genomic architecture of Nitzschia inconspicua, an elite biomass production diatom.</title>
        <authorList>
            <person name="Oliver A."/>
            <person name="Podell S."/>
            <person name="Pinowska A."/>
            <person name="Traller J.C."/>
            <person name="Smith S.R."/>
            <person name="McClure R."/>
            <person name="Beliaev A."/>
            <person name="Bohutskyi P."/>
            <person name="Hill E.A."/>
            <person name="Rabines A."/>
            <person name="Zheng H."/>
            <person name="Allen L.Z."/>
            <person name="Kuo A."/>
            <person name="Grigoriev I.V."/>
            <person name="Allen A.E."/>
            <person name="Hazlebeck D."/>
            <person name="Allen E.E."/>
        </authorList>
    </citation>
    <scope>NUCLEOTIDE SEQUENCE</scope>
    <source>
        <strain evidence="1">Hildebrandi</strain>
    </source>
</reference>
<sequence length="77" mass="8631">MHSSGSSYSFWLPAVANMTPEQCCEALRVDFAVAFVRTVAVVHYAMDNYAGLHVGPEIMLKRVRGESAHYPKWICIN</sequence>
<keyword evidence="2" id="KW-1185">Reference proteome</keyword>
<organism evidence="1 2">
    <name type="scientific">Nitzschia inconspicua</name>
    <dbReference type="NCBI Taxonomy" id="303405"/>
    <lineage>
        <taxon>Eukaryota</taxon>
        <taxon>Sar</taxon>
        <taxon>Stramenopiles</taxon>
        <taxon>Ochrophyta</taxon>
        <taxon>Bacillariophyta</taxon>
        <taxon>Bacillariophyceae</taxon>
        <taxon>Bacillariophycidae</taxon>
        <taxon>Bacillariales</taxon>
        <taxon>Bacillariaceae</taxon>
        <taxon>Nitzschia</taxon>
    </lineage>
</organism>